<protein>
    <recommendedName>
        <fullName evidence="12">Proline--tRNA ligase</fullName>
        <ecNumber evidence="12">6.1.1.15</ecNumber>
    </recommendedName>
    <alternativeName>
        <fullName evidence="12">Prolyl-tRNA synthetase</fullName>
        <shortName evidence="12">ProRS</shortName>
    </alternativeName>
</protein>
<comment type="similarity">
    <text evidence="11 12">Belongs to the class-II aminoacyl-tRNA synthetase family. ProS type 1 subfamily.</text>
</comment>
<dbReference type="CDD" id="cd04334">
    <property type="entry name" value="ProRS-INS"/>
    <property type="match status" value="1"/>
</dbReference>
<evidence type="ECO:0000256" key="5">
    <source>
        <dbReference type="ARBA" id="ARBA00022741"/>
    </source>
</evidence>
<dbReference type="FunFam" id="3.30.930.10:FF:000066">
    <property type="entry name" value="Proline--tRNA ligase"/>
    <property type="match status" value="1"/>
</dbReference>
<evidence type="ECO:0000313" key="14">
    <source>
        <dbReference type="EMBL" id="RZV38186.1"/>
    </source>
</evidence>
<dbReference type="HAMAP" id="MF_01569">
    <property type="entry name" value="Pro_tRNA_synth_type1"/>
    <property type="match status" value="1"/>
</dbReference>
<dbReference type="InterPro" id="IPR006195">
    <property type="entry name" value="aa-tRNA-synth_II"/>
</dbReference>
<accession>A0A520XAJ2</accession>
<evidence type="ECO:0000256" key="9">
    <source>
        <dbReference type="ARBA" id="ARBA00047671"/>
    </source>
</evidence>
<comment type="subunit">
    <text evidence="2 12">Homodimer.</text>
</comment>
<evidence type="ECO:0000256" key="7">
    <source>
        <dbReference type="ARBA" id="ARBA00022917"/>
    </source>
</evidence>
<dbReference type="InterPro" id="IPR023717">
    <property type="entry name" value="Pro-tRNA-Synthase_IIa_type1"/>
</dbReference>
<dbReference type="Proteomes" id="UP000322454">
    <property type="component" value="Unassembled WGS sequence"/>
</dbReference>
<dbReference type="InterPro" id="IPR036754">
    <property type="entry name" value="YbaK/aa-tRNA-synt-asso_dom_sf"/>
</dbReference>
<dbReference type="SUPFAM" id="SSF55826">
    <property type="entry name" value="YbaK/ProRS associated domain"/>
    <property type="match status" value="1"/>
</dbReference>
<dbReference type="InterPro" id="IPR033730">
    <property type="entry name" value="ProRS_core_prok"/>
</dbReference>
<keyword evidence="4 12" id="KW-0436">Ligase</keyword>
<dbReference type="GO" id="GO:0002161">
    <property type="term" value="F:aminoacyl-tRNA deacylase activity"/>
    <property type="evidence" value="ECO:0007669"/>
    <property type="project" value="InterPro"/>
</dbReference>
<keyword evidence="7 12" id="KW-0648">Protein biosynthesis</keyword>
<evidence type="ECO:0000256" key="8">
    <source>
        <dbReference type="ARBA" id="ARBA00023146"/>
    </source>
</evidence>
<dbReference type="GO" id="GO:0004827">
    <property type="term" value="F:proline-tRNA ligase activity"/>
    <property type="evidence" value="ECO:0007669"/>
    <property type="project" value="UniProtKB-UniRule"/>
</dbReference>
<comment type="function">
    <text evidence="10 12">Catalyzes the attachment of proline to tRNA(Pro) in a two-step reaction: proline is first activated by ATP to form Pro-AMP and then transferred to the acceptor end of tRNA(Pro). As ProRS can inadvertently accommodate and process non-cognate amino acids such as alanine and cysteine, to avoid such errors it has two additional distinct editing activities against alanine. One activity is designated as 'pretransfer' editing and involves the tRNA(Pro)-independent hydrolysis of activated Ala-AMP. The other activity is designated 'posttransfer' editing and involves deacylation of mischarged Ala-tRNA(Pro). The misacylated Cys-tRNA(Pro) is not edited by ProRS.</text>
</comment>
<keyword evidence="3 12" id="KW-0963">Cytoplasm</keyword>
<dbReference type="InterPro" id="IPR044140">
    <property type="entry name" value="ProRS_anticodon_short"/>
</dbReference>
<evidence type="ECO:0000256" key="4">
    <source>
        <dbReference type="ARBA" id="ARBA00022598"/>
    </source>
</evidence>
<comment type="domain">
    <text evidence="12">Consists of three domains: the N-terminal catalytic domain, the editing domain and the C-terminal anticodon-binding domain.</text>
</comment>
<evidence type="ECO:0000256" key="11">
    <source>
        <dbReference type="ARBA" id="ARBA00060755"/>
    </source>
</evidence>
<dbReference type="EMBL" id="SHMQ01000022">
    <property type="protein sequence ID" value="RZV38186.1"/>
    <property type="molecule type" value="Genomic_DNA"/>
</dbReference>
<dbReference type="PROSITE" id="PS50862">
    <property type="entry name" value="AA_TRNA_LIGASE_II"/>
    <property type="match status" value="1"/>
</dbReference>
<comment type="subcellular location">
    <subcellularLocation>
        <location evidence="1 12">Cytoplasm</location>
    </subcellularLocation>
</comment>
<dbReference type="GO" id="GO:0005524">
    <property type="term" value="F:ATP binding"/>
    <property type="evidence" value="ECO:0007669"/>
    <property type="project" value="UniProtKB-UniRule"/>
</dbReference>
<keyword evidence="5 12" id="KW-0547">Nucleotide-binding</keyword>
<dbReference type="Gene3D" id="3.30.930.10">
    <property type="entry name" value="Bira Bifunctional Protein, Domain 2"/>
    <property type="match status" value="2"/>
</dbReference>
<evidence type="ECO:0000256" key="6">
    <source>
        <dbReference type="ARBA" id="ARBA00022840"/>
    </source>
</evidence>
<dbReference type="Pfam" id="PF00587">
    <property type="entry name" value="tRNA-synt_2b"/>
    <property type="match status" value="1"/>
</dbReference>
<dbReference type="InterPro" id="IPR004500">
    <property type="entry name" value="Pro-tRNA-synth_IIa_bac-type"/>
</dbReference>
<name>A0A520XAJ2_9DELT</name>
<evidence type="ECO:0000256" key="12">
    <source>
        <dbReference type="HAMAP-Rule" id="MF_01569"/>
    </source>
</evidence>
<dbReference type="CDD" id="cd00861">
    <property type="entry name" value="ProRS_anticodon_short"/>
    <property type="match status" value="1"/>
</dbReference>
<dbReference type="InterPro" id="IPR002316">
    <property type="entry name" value="Pro-tRNA-ligase_IIa"/>
</dbReference>
<dbReference type="SUPFAM" id="SSF52954">
    <property type="entry name" value="Class II aaRS ABD-related"/>
    <property type="match status" value="1"/>
</dbReference>
<proteinExistence type="inferred from homology"/>
<feature type="domain" description="Aminoacyl-transfer RNA synthetases class-II family profile" evidence="13">
    <location>
        <begin position="43"/>
        <end position="499"/>
    </location>
</feature>
<keyword evidence="6 12" id="KW-0067">ATP-binding</keyword>
<evidence type="ECO:0000256" key="10">
    <source>
        <dbReference type="ARBA" id="ARBA00053664"/>
    </source>
</evidence>
<dbReference type="PANTHER" id="PTHR42753:SF2">
    <property type="entry name" value="PROLINE--TRNA LIGASE"/>
    <property type="match status" value="1"/>
</dbReference>
<dbReference type="FunFam" id="3.30.930.10:FF:000065">
    <property type="entry name" value="Proline--tRNA ligase"/>
    <property type="match status" value="1"/>
</dbReference>
<dbReference type="Pfam" id="PF04073">
    <property type="entry name" value="tRNA_edit"/>
    <property type="match status" value="1"/>
</dbReference>
<dbReference type="EC" id="6.1.1.15" evidence="12"/>
<dbReference type="InterPro" id="IPR050062">
    <property type="entry name" value="Pro-tRNA_synthetase"/>
</dbReference>
<keyword evidence="8 12" id="KW-0030">Aminoacyl-tRNA synthetase</keyword>
<dbReference type="SUPFAM" id="SSF55681">
    <property type="entry name" value="Class II aaRS and biotin synthetases"/>
    <property type="match status" value="1"/>
</dbReference>
<dbReference type="InterPro" id="IPR045864">
    <property type="entry name" value="aa-tRNA-synth_II/BPL/LPL"/>
</dbReference>
<comment type="caution">
    <text evidence="14">The sequence shown here is derived from an EMBL/GenBank/DDBJ whole genome shotgun (WGS) entry which is preliminary data.</text>
</comment>
<evidence type="ECO:0000256" key="3">
    <source>
        <dbReference type="ARBA" id="ARBA00022490"/>
    </source>
</evidence>
<dbReference type="InterPro" id="IPR036621">
    <property type="entry name" value="Anticodon-bd_dom_sf"/>
</dbReference>
<evidence type="ECO:0000259" key="13">
    <source>
        <dbReference type="PROSITE" id="PS50862"/>
    </source>
</evidence>
<dbReference type="Pfam" id="PF03129">
    <property type="entry name" value="HGTP_anticodon"/>
    <property type="match status" value="1"/>
</dbReference>
<dbReference type="InterPro" id="IPR004154">
    <property type="entry name" value="Anticodon-bd"/>
</dbReference>
<dbReference type="InterPro" id="IPR002314">
    <property type="entry name" value="aa-tRNA-synt_IIb"/>
</dbReference>
<dbReference type="GO" id="GO:0006433">
    <property type="term" value="P:prolyl-tRNA aminoacylation"/>
    <property type="evidence" value="ECO:0007669"/>
    <property type="project" value="UniProtKB-UniRule"/>
</dbReference>
<dbReference type="NCBIfam" id="TIGR00409">
    <property type="entry name" value="proS_fam_II"/>
    <property type="match status" value="1"/>
</dbReference>
<evidence type="ECO:0000313" key="15">
    <source>
        <dbReference type="Proteomes" id="UP000322454"/>
    </source>
</evidence>
<reference evidence="14 15" key="1">
    <citation type="submission" date="2019-01" db="EMBL/GenBank/DDBJ databases">
        <title>Insights into ecological role of a new deltaproteobacterial order Candidatus Sinidesulfobacterales (Sva0485) by metagenomics and metatranscriptomics.</title>
        <authorList>
            <person name="Tan S."/>
            <person name="Liu J."/>
            <person name="Fang Y."/>
            <person name="Hedlund B."/>
            <person name="Lian Z.-H."/>
            <person name="Huang L.-Y."/>
            <person name="Li J.-T."/>
            <person name="Huang L.-N."/>
            <person name="Li W.-J."/>
            <person name="Jiang H.-C."/>
            <person name="Dong H.-L."/>
            <person name="Shu W.-S."/>
        </authorList>
    </citation>
    <scope>NUCLEOTIDE SEQUENCE [LARGE SCALE GENOMIC DNA]</scope>
    <source>
        <strain evidence="14">AP4</strain>
    </source>
</reference>
<organism evidence="14 15">
    <name type="scientific">Candidatus Acidulodesulfobacterium acidiphilum</name>
    <dbReference type="NCBI Taxonomy" id="2597224"/>
    <lineage>
        <taxon>Bacteria</taxon>
        <taxon>Deltaproteobacteria</taxon>
        <taxon>Candidatus Acidulodesulfobacterales</taxon>
        <taxon>Candidatus Acidulodesulfobacterium</taxon>
    </lineage>
</organism>
<dbReference type="InterPro" id="IPR007214">
    <property type="entry name" value="YbaK/aa-tRNA-synth-assoc-dom"/>
</dbReference>
<comment type="catalytic activity">
    <reaction evidence="9 12">
        <text>tRNA(Pro) + L-proline + ATP = L-prolyl-tRNA(Pro) + AMP + diphosphate</text>
        <dbReference type="Rhea" id="RHEA:14305"/>
        <dbReference type="Rhea" id="RHEA-COMP:9700"/>
        <dbReference type="Rhea" id="RHEA-COMP:9702"/>
        <dbReference type="ChEBI" id="CHEBI:30616"/>
        <dbReference type="ChEBI" id="CHEBI:33019"/>
        <dbReference type="ChEBI" id="CHEBI:60039"/>
        <dbReference type="ChEBI" id="CHEBI:78442"/>
        <dbReference type="ChEBI" id="CHEBI:78532"/>
        <dbReference type="ChEBI" id="CHEBI:456215"/>
        <dbReference type="EC" id="6.1.1.15"/>
    </reaction>
</comment>
<sequence length="602" mass="67946">MKESIVRYSHFFIPSLKEDPKEAVLKSHKLLLRAGYVRQLSGGIYTYLPLGLKSLRKLEDIIRREMNDAGAVELSMPFVQPLEIWKESGRDEDYGKELLRFKDRQDRDFCLAPTYEEVITDLVKKNVKSYKELPLTLYQIHLKFRDEMRPRFGLMRAKEFIMKDAYSFDADEKGLDESYKKMKHAYENIFKRLGFDFKFIKAEAGEIGGNYSEELMVFSEYGEDKIVICNNCGYAASIDEAESVSDYNGPLESCRQPRMTKLSTPDKKSVEEVAEYLKVDKTCFAKTIIYESEIGFIAALVRGDRDINERKLKKAVKIKNLFLAKEQDVEKITGAPCGFAGPFGLKKQNGHTGVNANGNTGNDDAADINAGDGGNILIVIDEEINNSEYWITGANEKDWHMANVKPGRDFNFDIVADIRSVQAGDKCVKCQGILGIKNAIELGHIFKLGEKYSKVLSAKFLDEKGESKYFVMGCYGIGVGRTLQTLIEVFADENGINLPVSVSPFALAVVNLNVNDEKITEISEKIYGDLTSMGADVLYDDRKLSAGIKLKDIDLIGIPFKIVIGNRTVKENKYELEIKKDSSKETFDSLDALYSRVKQLIF</sequence>
<dbReference type="NCBIfam" id="NF006625">
    <property type="entry name" value="PRK09194.1"/>
    <property type="match status" value="1"/>
</dbReference>
<gene>
    <name evidence="12" type="primary">proS</name>
    <name evidence="14" type="ORF">EVJ48_07545</name>
</gene>
<dbReference type="PRINTS" id="PR01046">
    <property type="entry name" value="TRNASYNTHPRO"/>
</dbReference>
<dbReference type="CDD" id="cd00779">
    <property type="entry name" value="ProRS_core_prok"/>
    <property type="match status" value="1"/>
</dbReference>
<dbReference type="PANTHER" id="PTHR42753">
    <property type="entry name" value="MITOCHONDRIAL RIBOSOME PROTEIN L39/PROLYL-TRNA LIGASE FAMILY MEMBER"/>
    <property type="match status" value="1"/>
</dbReference>
<evidence type="ECO:0000256" key="2">
    <source>
        <dbReference type="ARBA" id="ARBA00011738"/>
    </source>
</evidence>
<dbReference type="Gene3D" id="3.40.50.800">
    <property type="entry name" value="Anticodon-binding domain"/>
    <property type="match status" value="1"/>
</dbReference>
<evidence type="ECO:0000256" key="1">
    <source>
        <dbReference type="ARBA" id="ARBA00004496"/>
    </source>
</evidence>
<dbReference type="GO" id="GO:0005829">
    <property type="term" value="C:cytosol"/>
    <property type="evidence" value="ECO:0007669"/>
    <property type="project" value="TreeGrafter"/>
</dbReference>
<dbReference type="AlphaFoldDB" id="A0A520XAJ2"/>